<dbReference type="RefSeq" id="XP_066657354.1">
    <property type="nucleotide sequence ID" value="XM_066795259.1"/>
</dbReference>
<keyword evidence="3" id="KW-0378">Hydrolase</keyword>
<proteinExistence type="inferred from homology"/>
<organism evidence="6 7">
    <name type="scientific">Phyllosticta citribraziliensis</name>
    <dbReference type="NCBI Taxonomy" id="989973"/>
    <lineage>
        <taxon>Eukaryota</taxon>
        <taxon>Fungi</taxon>
        <taxon>Dikarya</taxon>
        <taxon>Ascomycota</taxon>
        <taxon>Pezizomycotina</taxon>
        <taxon>Dothideomycetes</taxon>
        <taxon>Dothideomycetes incertae sedis</taxon>
        <taxon>Botryosphaeriales</taxon>
        <taxon>Phyllostictaceae</taxon>
        <taxon>Phyllosticta</taxon>
    </lineage>
</organism>
<evidence type="ECO:0000313" key="7">
    <source>
        <dbReference type="Proteomes" id="UP001360953"/>
    </source>
</evidence>
<feature type="region of interest" description="Disordered" evidence="4">
    <location>
        <begin position="168"/>
        <end position="289"/>
    </location>
</feature>
<dbReference type="SUPFAM" id="SSF54001">
    <property type="entry name" value="Cysteine proteinases"/>
    <property type="match status" value="1"/>
</dbReference>
<dbReference type="EMBL" id="JBBPEH010000004">
    <property type="protein sequence ID" value="KAK7540083.1"/>
    <property type="molecule type" value="Genomic_DNA"/>
</dbReference>
<name>A0ABR1LY21_9PEZI</name>
<comment type="similarity">
    <text evidence="1">Belongs to the peptidase C48 family.</text>
</comment>
<feature type="compositionally biased region" description="Basic and acidic residues" evidence="4">
    <location>
        <begin position="416"/>
        <end position="426"/>
    </location>
</feature>
<dbReference type="GeneID" id="92028165"/>
<keyword evidence="2" id="KW-0645">Protease</keyword>
<evidence type="ECO:0000256" key="1">
    <source>
        <dbReference type="ARBA" id="ARBA00005234"/>
    </source>
</evidence>
<evidence type="ECO:0000313" key="6">
    <source>
        <dbReference type="EMBL" id="KAK7540083.1"/>
    </source>
</evidence>
<gene>
    <name evidence="6" type="ORF">J3D65DRAFT_310021</name>
</gene>
<evidence type="ECO:0000256" key="4">
    <source>
        <dbReference type="SAM" id="MobiDB-lite"/>
    </source>
</evidence>
<feature type="domain" description="Ubiquitin-like protease family profile" evidence="5">
    <location>
        <begin position="490"/>
        <end position="576"/>
    </location>
</feature>
<comment type="caution">
    <text evidence="6">The sequence shown here is derived from an EMBL/GenBank/DDBJ whole genome shotgun (WGS) entry which is preliminary data.</text>
</comment>
<reference evidence="6 7" key="1">
    <citation type="submission" date="2024-04" db="EMBL/GenBank/DDBJ databases">
        <title>Phyllosticta paracitricarpa is synonymous to the EU quarantine fungus P. citricarpa based on phylogenomic analyses.</title>
        <authorList>
            <consortium name="Lawrence Berkeley National Laboratory"/>
            <person name="Van ingen-buijs V.A."/>
            <person name="Van westerhoven A.C."/>
            <person name="Haridas S."/>
            <person name="Skiadas P."/>
            <person name="Martin F."/>
            <person name="Groenewald J.Z."/>
            <person name="Crous P.W."/>
            <person name="Seidl M.F."/>
        </authorList>
    </citation>
    <scope>NUCLEOTIDE SEQUENCE [LARGE SCALE GENOMIC DNA]</scope>
    <source>
        <strain evidence="6 7">CPC 17464</strain>
    </source>
</reference>
<keyword evidence="7" id="KW-1185">Reference proteome</keyword>
<dbReference type="Pfam" id="PF02902">
    <property type="entry name" value="Peptidase_C48"/>
    <property type="match status" value="1"/>
</dbReference>
<evidence type="ECO:0000256" key="2">
    <source>
        <dbReference type="ARBA" id="ARBA00022670"/>
    </source>
</evidence>
<dbReference type="Proteomes" id="UP001360953">
    <property type="component" value="Unassembled WGS sequence"/>
</dbReference>
<protein>
    <recommendedName>
        <fullName evidence="5">Ubiquitin-like protease family profile domain-containing protein</fullName>
    </recommendedName>
</protein>
<dbReference type="Gene3D" id="3.40.395.10">
    <property type="entry name" value="Adenoviral Proteinase, Chain A"/>
    <property type="match status" value="1"/>
</dbReference>
<dbReference type="InterPro" id="IPR003653">
    <property type="entry name" value="Peptidase_C48_C"/>
</dbReference>
<feature type="region of interest" description="Disordered" evidence="4">
    <location>
        <begin position="333"/>
        <end position="437"/>
    </location>
</feature>
<feature type="compositionally biased region" description="Basic and acidic residues" evidence="4">
    <location>
        <begin position="238"/>
        <end position="252"/>
    </location>
</feature>
<feature type="compositionally biased region" description="Polar residues" evidence="4">
    <location>
        <begin position="391"/>
        <end position="415"/>
    </location>
</feature>
<evidence type="ECO:0000256" key="3">
    <source>
        <dbReference type="ARBA" id="ARBA00022801"/>
    </source>
</evidence>
<sequence>MVKTQQLAIIDSTSAPNSLEQDLREFEQTTTVPSINTLHAFSAICQRYGLMKKTLWLKLSDGHRKLVATAEACFGENASRITLIEKSPWGVSLSQLAQEWSLEFVFSRRTVIELAAIAHHPLPFATWVDAINKSRGKRQSGTLAKKGVCFDTSLTPYDIQEARTILKVGKMAPKTREQASPSPRARRPLDSNSLAHAPSPAKRPKTEGAPLSTVSRTINPIDGSQDAAFQPESSAVKLHTEGDEQAGHDKEQGVQPATVEGETHPMDQDFDFNSGLLGEDGTAAMPTEVGRHEPHSESIISEDEFDFANEELQSVKQSSKMPTPAITLFGAGPTRPNSSQPFAPFSLSHEGKSGFSPSRLPRHRSTSSIFFESRATRLSASRPPVQPPERINSTFQLSPSQTRAHPSTPISSSSRHNLEKDPEKDANSMYQPDASRFQDGKRLSDNEVWQVLGMFKGLGCRFLAISPPDDDDWDKWSSVQSRPFSSDKKARMVVAPLCRRNHWILFSLHVETGQVDFFDSVRSKDTPYSHIGRAILRACGTSSGQDTFAASDCPQQQGSTDCGVFILAECFYLLAQRTLPKEIDAKVWRRILQFALTEEESIDIAALVPQVQDSDAILATELISWYQKAKKALQLVVEHENTAFEASAIISQIYTMARKHAESPDDDYDDAGKLEKERIAMREDLLQQLADLSPEQDDANDIRAVQALSESIALRKQKLKDITDERAKHAKQACRIERLSQAVQDMRLRLGMKGAELRGKIRSVGLLMDQIGRASAG</sequence>
<dbReference type="InterPro" id="IPR038765">
    <property type="entry name" value="Papain-like_cys_pep_sf"/>
</dbReference>
<evidence type="ECO:0000259" key="5">
    <source>
        <dbReference type="Pfam" id="PF02902"/>
    </source>
</evidence>
<accession>A0ABR1LY21</accession>